<sequence>MPKPPTNDYIHWCSGTIDCSECFLAHEHDRDLKETLIIANECYDPDKSTWADRRALRMGLHSERAAINRAVRGSPYAPWRREELRCFCSIQSNFTPRAPVPNPPHRLGRDPEATEIKSLH</sequence>
<reference evidence="2 3" key="1">
    <citation type="submission" date="2024-03" db="EMBL/GenBank/DDBJ databases">
        <title>Adaptation during the transition from Ophiocordyceps entomopathogen to insect associate is accompanied by gene loss and intensified selection.</title>
        <authorList>
            <person name="Ward C.M."/>
            <person name="Onetto C.A."/>
            <person name="Borneman A.R."/>
        </authorList>
    </citation>
    <scope>NUCLEOTIDE SEQUENCE [LARGE SCALE GENOMIC DNA]</scope>
    <source>
        <strain evidence="2">AWRI1</strain>
        <tissue evidence="2">Single Adult Female</tissue>
    </source>
</reference>
<feature type="compositionally biased region" description="Basic and acidic residues" evidence="1">
    <location>
        <begin position="107"/>
        <end position="120"/>
    </location>
</feature>
<comment type="caution">
    <text evidence="2">The sequence shown here is derived from an EMBL/GenBank/DDBJ whole genome shotgun (WGS) entry which is preliminary data.</text>
</comment>
<name>A0AAN9XZK0_9HEMI</name>
<gene>
    <name evidence="2" type="ORF">V9T40_011431</name>
</gene>
<dbReference type="AlphaFoldDB" id="A0AAN9XZK0"/>
<dbReference type="EMBL" id="JBBCAQ010000037">
    <property type="protein sequence ID" value="KAK7574240.1"/>
    <property type="molecule type" value="Genomic_DNA"/>
</dbReference>
<accession>A0AAN9XZK0</accession>
<evidence type="ECO:0000313" key="2">
    <source>
        <dbReference type="EMBL" id="KAK7574240.1"/>
    </source>
</evidence>
<organism evidence="2 3">
    <name type="scientific">Parthenolecanium corni</name>
    <dbReference type="NCBI Taxonomy" id="536013"/>
    <lineage>
        <taxon>Eukaryota</taxon>
        <taxon>Metazoa</taxon>
        <taxon>Ecdysozoa</taxon>
        <taxon>Arthropoda</taxon>
        <taxon>Hexapoda</taxon>
        <taxon>Insecta</taxon>
        <taxon>Pterygota</taxon>
        <taxon>Neoptera</taxon>
        <taxon>Paraneoptera</taxon>
        <taxon>Hemiptera</taxon>
        <taxon>Sternorrhyncha</taxon>
        <taxon>Coccoidea</taxon>
        <taxon>Coccidae</taxon>
        <taxon>Parthenolecanium</taxon>
    </lineage>
</organism>
<protein>
    <submittedName>
        <fullName evidence="2">Uncharacterized protein</fullName>
    </submittedName>
</protein>
<keyword evidence="3" id="KW-1185">Reference proteome</keyword>
<feature type="region of interest" description="Disordered" evidence="1">
    <location>
        <begin position="95"/>
        <end position="120"/>
    </location>
</feature>
<dbReference type="Proteomes" id="UP001367676">
    <property type="component" value="Unassembled WGS sequence"/>
</dbReference>
<proteinExistence type="predicted"/>
<evidence type="ECO:0000256" key="1">
    <source>
        <dbReference type="SAM" id="MobiDB-lite"/>
    </source>
</evidence>
<evidence type="ECO:0000313" key="3">
    <source>
        <dbReference type="Proteomes" id="UP001367676"/>
    </source>
</evidence>